<dbReference type="RefSeq" id="WP_043450444.1">
    <property type="nucleotide sequence ID" value="NZ_JWTB01000008.1"/>
</dbReference>
<proteinExistence type="predicted"/>
<evidence type="ECO:0000313" key="2">
    <source>
        <dbReference type="Proteomes" id="UP000031196"/>
    </source>
</evidence>
<gene>
    <name evidence="1" type="ORF">RM50_04585</name>
</gene>
<sequence length="177" mass="19397">MSIDFDPVGRAVDSGRLQAALGFNRQRLNALVSTSYDHGVGAALPRPVGILGGSMVWDAEELQEALPAILEARQRVVRNAPRIAREPVSQEALAAYREHHKGVPHVLGLMDAEMIAAHFNLGPAGARYPGEWASRGKLLPEPAGVIGTRRVWAVEDVKGREDLILKHLARRREISRH</sequence>
<organism evidence="1 2">
    <name type="scientific">Pseudarthrobacter phenanthrenivorans</name>
    <name type="common">Arthrobacter phenanthrenivorans</name>
    <dbReference type="NCBI Taxonomy" id="361575"/>
    <lineage>
        <taxon>Bacteria</taxon>
        <taxon>Bacillati</taxon>
        <taxon>Actinomycetota</taxon>
        <taxon>Actinomycetes</taxon>
        <taxon>Micrococcales</taxon>
        <taxon>Micrococcaceae</taxon>
        <taxon>Pseudarthrobacter</taxon>
    </lineage>
</organism>
<comment type="caution">
    <text evidence="1">The sequence shown here is derived from an EMBL/GenBank/DDBJ whole genome shotgun (WGS) entry which is preliminary data.</text>
</comment>
<dbReference type="Proteomes" id="UP000031196">
    <property type="component" value="Unassembled WGS sequence"/>
</dbReference>
<accession>A0A0B4EPW6</accession>
<evidence type="ECO:0000313" key="1">
    <source>
        <dbReference type="EMBL" id="KIC68733.1"/>
    </source>
</evidence>
<protein>
    <submittedName>
        <fullName evidence="1">Uncharacterized protein</fullName>
    </submittedName>
</protein>
<dbReference type="EMBL" id="JWTB01000008">
    <property type="protein sequence ID" value="KIC68733.1"/>
    <property type="molecule type" value="Genomic_DNA"/>
</dbReference>
<name>A0A0B4EPW6_PSEPS</name>
<dbReference type="OrthoDB" id="10822at2"/>
<dbReference type="AlphaFoldDB" id="A0A0B4EPW6"/>
<reference evidence="1 2" key="1">
    <citation type="submission" date="2014-12" db="EMBL/GenBank/DDBJ databases">
        <title>Genome sequencing of Arthrobacter phenanthrenivorans SWC37.</title>
        <authorList>
            <person name="Tan P.W."/>
            <person name="Chan K.-G."/>
        </authorList>
    </citation>
    <scope>NUCLEOTIDE SEQUENCE [LARGE SCALE GENOMIC DNA]</scope>
    <source>
        <strain evidence="1 2">SWC37</strain>
    </source>
</reference>